<dbReference type="PANTHER" id="PTHR30346">
    <property type="entry name" value="TRANSCRIPTIONAL DUAL REGULATOR HCAR-RELATED"/>
    <property type="match status" value="1"/>
</dbReference>
<dbReference type="InterPro" id="IPR000847">
    <property type="entry name" value="LysR_HTH_N"/>
</dbReference>
<protein>
    <submittedName>
        <fullName evidence="6">Transcriptional regulator, LysR family</fullName>
    </submittedName>
</protein>
<evidence type="ECO:0000256" key="4">
    <source>
        <dbReference type="ARBA" id="ARBA00023163"/>
    </source>
</evidence>
<dbReference type="PROSITE" id="PS50931">
    <property type="entry name" value="HTH_LYSR"/>
    <property type="match status" value="1"/>
</dbReference>
<dbReference type="InterPro" id="IPR036390">
    <property type="entry name" value="WH_DNA-bd_sf"/>
</dbReference>
<dbReference type="InterPro" id="IPR036388">
    <property type="entry name" value="WH-like_DNA-bd_sf"/>
</dbReference>
<organism evidence="6">
    <name type="scientific">Salinispora arenicola (strain CNS-205)</name>
    <dbReference type="NCBI Taxonomy" id="391037"/>
    <lineage>
        <taxon>Bacteria</taxon>
        <taxon>Bacillati</taxon>
        <taxon>Actinomycetota</taxon>
        <taxon>Actinomycetes</taxon>
        <taxon>Micromonosporales</taxon>
        <taxon>Micromonosporaceae</taxon>
        <taxon>Salinispora</taxon>
    </lineage>
</organism>
<accession>A8M6H5</accession>
<dbReference type="CDD" id="cd05466">
    <property type="entry name" value="PBP2_LTTR_substrate"/>
    <property type="match status" value="1"/>
</dbReference>
<comment type="similarity">
    <text evidence="1">Belongs to the LysR transcriptional regulatory family.</text>
</comment>
<dbReference type="GO" id="GO:0003677">
    <property type="term" value="F:DNA binding"/>
    <property type="evidence" value="ECO:0007669"/>
    <property type="project" value="UniProtKB-KW"/>
</dbReference>
<dbReference type="PANTHER" id="PTHR30346:SF28">
    <property type="entry name" value="HTH-TYPE TRANSCRIPTIONAL REGULATOR CYNR"/>
    <property type="match status" value="1"/>
</dbReference>
<sequence>MQAREALTADALAAFAVFSRHLNFTRAAEELHIAQPSLHAKVAKLSRSLDAQLYEKVGRQLRLTQAGEDLAAFAADQERSVGDFLARLGGPKRSMRLAAGRAAIQWVLDRPLRAVVRRGLDLRVIPADRSTAVCMVDKGNADVAAIAYDPPPRRLRSVQVADVPQVLVAHQSHPLLSERQIRLRDLNGLGLVVPPEGRPHRQSLERAFHASGVVWNVASEADGWDLIVHLVWLGVGAAVVNGSVPVPSPLRAVEIQDLPRVGYWLAWREQRRAIVDELLREVDSNG</sequence>
<evidence type="ECO:0000256" key="3">
    <source>
        <dbReference type="ARBA" id="ARBA00023125"/>
    </source>
</evidence>
<evidence type="ECO:0000259" key="5">
    <source>
        <dbReference type="PROSITE" id="PS50931"/>
    </source>
</evidence>
<keyword evidence="4" id="KW-0804">Transcription</keyword>
<keyword evidence="3" id="KW-0238">DNA-binding</keyword>
<dbReference type="HOGENOM" id="CLU_039613_6_4_11"/>
<proteinExistence type="inferred from homology"/>
<dbReference type="KEGG" id="saq:Sare_2867"/>
<dbReference type="InterPro" id="IPR005119">
    <property type="entry name" value="LysR_subst-bd"/>
</dbReference>
<dbReference type="Gene3D" id="3.40.190.290">
    <property type="match status" value="1"/>
</dbReference>
<dbReference type="OrthoDB" id="79118at2"/>
<dbReference type="Gene3D" id="1.10.10.10">
    <property type="entry name" value="Winged helix-like DNA-binding domain superfamily/Winged helix DNA-binding domain"/>
    <property type="match status" value="1"/>
</dbReference>
<dbReference type="Pfam" id="PF00126">
    <property type="entry name" value="HTH_1"/>
    <property type="match status" value="1"/>
</dbReference>
<dbReference type="Pfam" id="PF03466">
    <property type="entry name" value="LysR_substrate"/>
    <property type="match status" value="1"/>
</dbReference>
<dbReference type="AlphaFoldDB" id="A8M6H5"/>
<dbReference type="SUPFAM" id="SSF53850">
    <property type="entry name" value="Periplasmic binding protein-like II"/>
    <property type="match status" value="1"/>
</dbReference>
<gene>
    <name evidence="6" type="ordered locus">Sare_2867</name>
</gene>
<name>A8M6H5_SALAI</name>
<dbReference type="GO" id="GO:0003700">
    <property type="term" value="F:DNA-binding transcription factor activity"/>
    <property type="evidence" value="ECO:0007669"/>
    <property type="project" value="InterPro"/>
</dbReference>
<evidence type="ECO:0000256" key="2">
    <source>
        <dbReference type="ARBA" id="ARBA00023015"/>
    </source>
</evidence>
<dbReference type="PRINTS" id="PR00039">
    <property type="entry name" value="HTHLYSR"/>
</dbReference>
<dbReference type="STRING" id="391037.Sare_2867"/>
<dbReference type="EMBL" id="CP000850">
    <property type="protein sequence ID" value="ABV98695.1"/>
    <property type="molecule type" value="Genomic_DNA"/>
</dbReference>
<dbReference type="GO" id="GO:0032993">
    <property type="term" value="C:protein-DNA complex"/>
    <property type="evidence" value="ECO:0007669"/>
    <property type="project" value="TreeGrafter"/>
</dbReference>
<dbReference type="SUPFAM" id="SSF46785">
    <property type="entry name" value="Winged helix' DNA-binding domain"/>
    <property type="match status" value="1"/>
</dbReference>
<evidence type="ECO:0000256" key="1">
    <source>
        <dbReference type="ARBA" id="ARBA00009437"/>
    </source>
</evidence>
<reference evidence="6" key="1">
    <citation type="submission" date="2007-10" db="EMBL/GenBank/DDBJ databases">
        <title>Complete sequence of Salinispora arenicola CNS-205.</title>
        <authorList>
            <consortium name="US DOE Joint Genome Institute"/>
            <person name="Copeland A."/>
            <person name="Lucas S."/>
            <person name="Lapidus A."/>
            <person name="Barry K."/>
            <person name="Glavina del Rio T."/>
            <person name="Dalin E."/>
            <person name="Tice H."/>
            <person name="Pitluck S."/>
            <person name="Foster B."/>
            <person name="Schmutz J."/>
            <person name="Larimer F."/>
            <person name="Land M."/>
            <person name="Hauser L."/>
            <person name="Kyrpides N."/>
            <person name="Ivanova N."/>
            <person name="Jensen P.R."/>
            <person name="Moore B.S."/>
            <person name="Penn K."/>
            <person name="Jenkins C."/>
            <person name="Udwary D."/>
            <person name="Xiang L."/>
            <person name="Gontang E."/>
            <person name="Richardson P."/>
        </authorList>
    </citation>
    <scope>NUCLEOTIDE SEQUENCE [LARGE SCALE GENOMIC DNA]</scope>
    <source>
        <strain evidence="6">CNS-205</strain>
    </source>
</reference>
<dbReference type="eggNOG" id="COG0583">
    <property type="taxonomic scope" value="Bacteria"/>
</dbReference>
<feature type="domain" description="HTH lysR-type" evidence="5">
    <location>
        <begin position="7"/>
        <end position="64"/>
    </location>
</feature>
<keyword evidence="2" id="KW-0805">Transcription regulation</keyword>
<evidence type="ECO:0000313" key="6">
    <source>
        <dbReference type="EMBL" id="ABV98695.1"/>
    </source>
</evidence>